<dbReference type="Proteomes" id="UP000199445">
    <property type="component" value="Unassembled WGS sequence"/>
</dbReference>
<keyword evidence="8" id="KW-1185">Reference proteome</keyword>
<dbReference type="PANTHER" id="PTHR43461:SF1">
    <property type="entry name" value="TRANSMEMBRANE PROTEIN 256"/>
    <property type="match status" value="1"/>
</dbReference>
<accession>A0A1I3QV78</accession>
<organism evidence="7 8">
    <name type="scientific">Marinobacter persicus</name>
    <dbReference type="NCBI Taxonomy" id="930118"/>
    <lineage>
        <taxon>Bacteria</taxon>
        <taxon>Pseudomonadati</taxon>
        <taxon>Pseudomonadota</taxon>
        <taxon>Gammaproteobacteria</taxon>
        <taxon>Pseudomonadales</taxon>
        <taxon>Marinobacteraceae</taxon>
        <taxon>Marinobacter</taxon>
    </lineage>
</organism>
<gene>
    <name evidence="7" type="ORF">SAMN05216429_102134</name>
</gene>
<reference evidence="7 8" key="1">
    <citation type="submission" date="2016-10" db="EMBL/GenBank/DDBJ databases">
        <authorList>
            <person name="de Groot N.N."/>
        </authorList>
    </citation>
    <scope>NUCLEOTIDE SEQUENCE [LARGE SCALE GENOMIC DNA]</scope>
    <source>
        <strain evidence="7 8">IBRC-M 10445</strain>
    </source>
</reference>
<evidence type="ECO:0000313" key="7">
    <source>
        <dbReference type="EMBL" id="SFJ37419.1"/>
    </source>
</evidence>
<comment type="similarity">
    <text evidence="2">Belongs to the UPF0382 family.</text>
</comment>
<dbReference type="AlphaFoldDB" id="A0A1I3QV78"/>
<dbReference type="PANTHER" id="PTHR43461">
    <property type="entry name" value="TRANSMEMBRANE PROTEIN 256"/>
    <property type="match status" value="1"/>
</dbReference>
<evidence type="ECO:0000256" key="5">
    <source>
        <dbReference type="ARBA" id="ARBA00023136"/>
    </source>
</evidence>
<feature type="transmembrane region" description="Helical" evidence="6">
    <location>
        <begin position="79"/>
        <end position="101"/>
    </location>
</feature>
<dbReference type="Pfam" id="PF04241">
    <property type="entry name" value="DUF423"/>
    <property type="match status" value="1"/>
</dbReference>
<evidence type="ECO:0000256" key="2">
    <source>
        <dbReference type="ARBA" id="ARBA00009694"/>
    </source>
</evidence>
<feature type="transmembrane region" description="Helical" evidence="6">
    <location>
        <begin position="55"/>
        <end position="72"/>
    </location>
</feature>
<evidence type="ECO:0000313" key="8">
    <source>
        <dbReference type="Proteomes" id="UP000199445"/>
    </source>
</evidence>
<dbReference type="InterPro" id="IPR006696">
    <property type="entry name" value="DUF423"/>
</dbReference>
<dbReference type="EMBL" id="FOSC01000002">
    <property type="protein sequence ID" value="SFJ37419.1"/>
    <property type="molecule type" value="Genomic_DNA"/>
</dbReference>
<evidence type="ECO:0000256" key="4">
    <source>
        <dbReference type="ARBA" id="ARBA00022989"/>
    </source>
</evidence>
<comment type="subcellular location">
    <subcellularLocation>
        <location evidence="1">Membrane</location>
        <topology evidence="1">Multi-pass membrane protein</topology>
    </subcellularLocation>
</comment>
<keyword evidence="3 6" id="KW-0812">Transmembrane</keyword>
<feature type="transmembrane region" description="Helical" evidence="6">
    <location>
        <begin position="12"/>
        <end position="35"/>
    </location>
</feature>
<dbReference type="RefSeq" id="WP_091701313.1">
    <property type="nucleotide sequence ID" value="NZ_BMYN01000002.1"/>
</dbReference>
<evidence type="ECO:0000256" key="1">
    <source>
        <dbReference type="ARBA" id="ARBA00004141"/>
    </source>
</evidence>
<proteinExistence type="inferred from homology"/>
<feature type="transmembrane region" description="Helical" evidence="6">
    <location>
        <begin position="107"/>
        <end position="131"/>
    </location>
</feature>
<dbReference type="OrthoDB" id="9802121at2"/>
<evidence type="ECO:0000256" key="3">
    <source>
        <dbReference type="ARBA" id="ARBA00022692"/>
    </source>
</evidence>
<sequence>MTAADPLQQNILRWALTIGAVAGLLAVVAGAFGAHALRGVVSERGLAVFDTAVSYQMYHALILALAACMPALGLSRRLLAIACGFWTAGIALFSGSLYLLVLSGTHWLGPVTPVGGVCFMVGWLLLLVAAVKKPRR</sequence>
<keyword evidence="4 6" id="KW-1133">Transmembrane helix</keyword>
<protein>
    <submittedName>
        <fullName evidence="7">Uncharacterized membrane protein YgdD, TMEM256/DUF423 family</fullName>
    </submittedName>
</protein>
<name>A0A1I3QV78_9GAMM</name>
<evidence type="ECO:0000256" key="6">
    <source>
        <dbReference type="SAM" id="Phobius"/>
    </source>
</evidence>
<keyword evidence="5 6" id="KW-0472">Membrane</keyword>
<dbReference type="GO" id="GO:0005886">
    <property type="term" value="C:plasma membrane"/>
    <property type="evidence" value="ECO:0007669"/>
    <property type="project" value="TreeGrafter"/>
</dbReference>